<evidence type="ECO:0008006" key="3">
    <source>
        <dbReference type="Google" id="ProtNLM"/>
    </source>
</evidence>
<evidence type="ECO:0000313" key="2">
    <source>
        <dbReference type="Proteomes" id="UP000637578"/>
    </source>
</evidence>
<dbReference type="SMART" id="SM00567">
    <property type="entry name" value="EZ_HEAT"/>
    <property type="match status" value="5"/>
</dbReference>
<dbReference type="SUPFAM" id="SSF48371">
    <property type="entry name" value="ARM repeat"/>
    <property type="match status" value="1"/>
</dbReference>
<dbReference type="EMBL" id="BMMK01000005">
    <property type="protein sequence ID" value="GGM45788.1"/>
    <property type="molecule type" value="Genomic_DNA"/>
</dbReference>
<accession>A0A8J3FUS1</accession>
<gene>
    <name evidence="1" type="ORF">GCM10012275_16010</name>
</gene>
<dbReference type="InterPro" id="IPR016024">
    <property type="entry name" value="ARM-type_fold"/>
</dbReference>
<dbReference type="InterPro" id="IPR011989">
    <property type="entry name" value="ARM-like"/>
</dbReference>
<comment type="caution">
    <text evidence="1">The sequence shown here is derived from an EMBL/GenBank/DDBJ whole genome shotgun (WGS) entry which is preliminary data.</text>
</comment>
<protein>
    <recommendedName>
        <fullName evidence="3">HEAT repeat domain-containing protein</fullName>
    </recommendedName>
</protein>
<dbReference type="GO" id="GO:0016491">
    <property type="term" value="F:oxidoreductase activity"/>
    <property type="evidence" value="ECO:0007669"/>
    <property type="project" value="TreeGrafter"/>
</dbReference>
<dbReference type="Gene3D" id="1.25.10.10">
    <property type="entry name" value="Leucine-rich Repeat Variant"/>
    <property type="match status" value="2"/>
</dbReference>
<proteinExistence type="predicted"/>
<dbReference type="Pfam" id="PF13646">
    <property type="entry name" value="HEAT_2"/>
    <property type="match status" value="1"/>
</dbReference>
<dbReference type="InterPro" id="IPR004155">
    <property type="entry name" value="PBS_lyase_HEAT"/>
</dbReference>
<reference evidence="1" key="2">
    <citation type="submission" date="2020-09" db="EMBL/GenBank/DDBJ databases">
        <authorList>
            <person name="Sun Q."/>
            <person name="Zhou Y."/>
        </authorList>
    </citation>
    <scope>NUCLEOTIDE SEQUENCE</scope>
    <source>
        <strain evidence="1">CGMCC 4.5737</strain>
    </source>
</reference>
<dbReference type="PANTHER" id="PTHR12697:SF5">
    <property type="entry name" value="DEOXYHYPUSINE HYDROXYLASE"/>
    <property type="match status" value="1"/>
</dbReference>
<sequence>MGILGRLWPPSVSKMERAGDVEGLVTALAYPHDRRVRQLAAAALGTIGDARAVEPLIAALEDSSLDVRVAAAASLRRLADPRAVPALSTLLDSVLTEWDRWMAELREERHLQELRAGGKVSYEPEKDVAEVEPRVRSLYQSALHLAAEAGGPFAPDLVMRIFEERDDFDARCVKALHELQAVAQLARVAQDERAVAALSLLGDFADDERAWSVLVDAFRVSTTCERRLYAAEGLRRAPHPEKLSLLTAALRRELGRKDEGAWLGYDSHGLHRSSEVILTLVEALGELRDPGAVSLLAELLHARDGRIGAEQRQAIMLAVVSALGRTRGQAAIEALAKASDHPDTEVAVTAVRTLDECAGGRAVELLSLVLARASLPVAREAAALLAKHAQHDDAAVDALTTVLSHVDAHKVDAAAAALDELPAERLPETVRGALLGACYRSPRAITLVLRLVHPAALRRIVESTKRFTASEDPAFDPFAWLDGVVRPRLKDILGQVAGELSQDDLVFFAELPDSTTSYRTDELLEAGDSDLGVEPTWAYRIKDVSWTGICQLARAELDRRAGESASG</sequence>
<reference evidence="1" key="1">
    <citation type="journal article" date="2014" name="Int. J. Syst. Evol. Microbiol.">
        <title>Complete genome sequence of Corynebacterium casei LMG S-19264T (=DSM 44701T), isolated from a smear-ripened cheese.</title>
        <authorList>
            <consortium name="US DOE Joint Genome Institute (JGI-PGF)"/>
            <person name="Walter F."/>
            <person name="Albersmeier A."/>
            <person name="Kalinowski J."/>
            <person name="Ruckert C."/>
        </authorList>
    </citation>
    <scope>NUCLEOTIDE SEQUENCE</scope>
    <source>
        <strain evidence="1">CGMCC 4.5737</strain>
    </source>
</reference>
<keyword evidence="2" id="KW-1185">Reference proteome</keyword>
<dbReference type="RefSeq" id="WP_189055477.1">
    <property type="nucleotide sequence ID" value="NZ_BMMK01000005.1"/>
</dbReference>
<dbReference type="AlphaFoldDB" id="A0A8J3FUS1"/>
<name>A0A8J3FUS1_9PSEU</name>
<organism evidence="1 2">
    <name type="scientific">Longimycelium tulufanense</name>
    <dbReference type="NCBI Taxonomy" id="907463"/>
    <lineage>
        <taxon>Bacteria</taxon>
        <taxon>Bacillati</taxon>
        <taxon>Actinomycetota</taxon>
        <taxon>Actinomycetes</taxon>
        <taxon>Pseudonocardiales</taxon>
        <taxon>Pseudonocardiaceae</taxon>
        <taxon>Longimycelium</taxon>
    </lineage>
</organism>
<evidence type="ECO:0000313" key="1">
    <source>
        <dbReference type="EMBL" id="GGM45788.1"/>
    </source>
</evidence>
<dbReference type="Proteomes" id="UP000637578">
    <property type="component" value="Unassembled WGS sequence"/>
</dbReference>
<dbReference type="PANTHER" id="PTHR12697">
    <property type="entry name" value="PBS LYASE HEAT-LIKE PROTEIN"/>
    <property type="match status" value="1"/>
</dbReference>